<keyword evidence="3" id="KW-1185">Reference proteome</keyword>
<proteinExistence type="predicted"/>
<feature type="signal peptide" evidence="2">
    <location>
        <begin position="1"/>
        <end position="17"/>
    </location>
</feature>
<dbReference type="InParanoid" id="A0A6J0C9P0"/>
<evidence type="ECO:0000256" key="1">
    <source>
        <dbReference type="SAM" id="Phobius"/>
    </source>
</evidence>
<dbReference type="PANTHER" id="PTHR33538">
    <property type="entry name" value="PROTEIN GAMETE EXPRESSED 1"/>
    <property type="match status" value="1"/>
</dbReference>
<name>A0A6J0C9P0_NEOLC</name>
<feature type="transmembrane region" description="Helical" evidence="1">
    <location>
        <begin position="260"/>
        <end position="279"/>
    </location>
</feature>
<keyword evidence="1" id="KW-1133">Transmembrane helix</keyword>
<feature type="chain" id="PRO_5026688319" evidence="2">
    <location>
        <begin position="18"/>
        <end position="382"/>
    </location>
</feature>
<dbReference type="PANTHER" id="PTHR33538:SF2">
    <property type="entry name" value="PROTEIN GAMETE EXPRESSED 1"/>
    <property type="match status" value="1"/>
</dbReference>
<dbReference type="Proteomes" id="UP000829291">
    <property type="component" value="Chromosome 5"/>
</dbReference>
<keyword evidence="1" id="KW-0812">Transmembrane</keyword>
<evidence type="ECO:0000313" key="3">
    <source>
        <dbReference type="Proteomes" id="UP000829291"/>
    </source>
</evidence>
<accession>A0A6J0C9P0</accession>
<evidence type="ECO:0000256" key="2">
    <source>
        <dbReference type="SAM" id="SignalP"/>
    </source>
</evidence>
<evidence type="ECO:0000313" key="4">
    <source>
        <dbReference type="RefSeq" id="XP_015523272.1"/>
    </source>
</evidence>
<feature type="transmembrane region" description="Helical" evidence="1">
    <location>
        <begin position="234"/>
        <end position="253"/>
    </location>
</feature>
<protein>
    <submittedName>
        <fullName evidence="4">Uncharacterized protein LOC107226838 isoform X1</fullName>
    </submittedName>
</protein>
<keyword evidence="1" id="KW-0472">Membrane</keyword>
<gene>
    <name evidence="4" type="primary">LOC107226838</name>
</gene>
<organism evidence="4">
    <name type="scientific">Neodiprion lecontei</name>
    <name type="common">Redheaded pine sawfly</name>
    <dbReference type="NCBI Taxonomy" id="441921"/>
    <lineage>
        <taxon>Eukaryota</taxon>
        <taxon>Metazoa</taxon>
        <taxon>Ecdysozoa</taxon>
        <taxon>Arthropoda</taxon>
        <taxon>Hexapoda</taxon>
        <taxon>Insecta</taxon>
        <taxon>Pterygota</taxon>
        <taxon>Neoptera</taxon>
        <taxon>Endopterygota</taxon>
        <taxon>Hymenoptera</taxon>
        <taxon>Tenthredinoidea</taxon>
        <taxon>Diprionidae</taxon>
        <taxon>Diprioninae</taxon>
        <taxon>Neodiprion</taxon>
    </lineage>
</organism>
<sequence length="382" mass="44406">MILEMMLLFYVTSRSIAYDAGLALKEIGEKEYLLIKAKSTLPQHGKCWHDALKDIKASCDNLNDREHSLLALQLTNCFLEDSGHITYDCFLNDEEAGRRKCIHDMSDRAFGAYNAFFTQTTNICYFLNQEVWQFETDQTIKQLYRASSRMNQQLLEASAMQSAMLESQREGLMLQNELLHHGQQLGTVIKSSAETVTNMVSDFKENASEQRELLHQIFSHVHVFQNWIVGEVSWFQSIIFYTVGCILCGLFTSSKRTADARITVFVALSLNVVVERMLVQYYNKGNSDDAKIELSHITWIFRKIVLTFCTVTLIFTSFLYRDEQLENSKTLKRIEYQLKSLHDLKKPVRFSRRLAIRRQQESRELEELKLDSLRSNRRLKDA</sequence>
<dbReference type="OrthoDB" id="377549at2759"/>
<dbReference type="RefSeq" id="XP_015523272.1">
    <property type="nucleotide sequence ID" value="XM_015667786.2"/>
</dbReference>
<dbReference type="AlphaFoldDB" id="A0A6J0C9P0"/>
<reference evidence="4" key="1">
    <citation type="submission" date="2025-08" db="UniProtKB">
        <authorList>
            <consortium name="RefSeq"/>
        </authorList>
    </citation>
    <scope>IDENTIFICATION</scope>
    <source>
        <tissue evidence="4">Thorax and Abdomen</tissue>
    </source>
</reference>
<keyword evidence="2" id="KW-0732">Signal</keyword>
<dbReference type="InterPro" id="IPR040346">
    <property type="entry name" value="GEX1/Brambleberry"/>
</dbReference>
<feature type="transmembrane region" description="Helical" evidence="1">
    <location>
        <begin position="299"/>
        <end position="320"/>
    </location>
</feature>
<dbReference type="GeneID" id="107226838"/>